<gene>
    <name evidence="1" type="ORF">O7A05_20065</name>
</gene>
<evidence type="ECO:0008006" key="3">
    <source>
        <dbReference type="Google" id="ProtNLM"/>
    </source>
</evidence>
<protein>
    <recommendedName>
        <fullName evidence="3">DUF2087 domain-containing protein</fullName>
    </recommendedName>
</protein>
<evidence type="ECO:0000313" key="1">
    <source>
        <dbReference type="EMBL" id="MEI9404440.1"/>
    </source>
</evidence>
<proteinExistence type="predicted"/>
<dbReference type="Proteomes" id="UP001366503">
    <property type="component" value="Unassembled WGS sequence"/>
</dbReference>
<keyword evidence="2" id="KW-1185">Reference proteome</keyword>
<reference evidence="1 2" key="1">
    <citation type="submission" date="2022-12" db="EMBL/GenBank/DDBJ databases">
        <authorList>
            <person name="Muema E."/>
        </authorList>
    </citation>
    <scope>NUCLEOTIDE SEQUENCE [LARGE SCALE GENOMIC DNA]</scope>
    <source>
        <strain evidence="2">1330</strain>
    </source>
</reference>
<comment type="caution">
    <text evidence="1">The sequence shown here is derived from an EMBL/GenBank/DDBJ whole genome shotgun (WGS) entry which is preliminary data.</text>
</comment>
<name>A0ABU8KH50_9HYPH</name>
<dbReference type="RefSeq" id="WP_337094715.1">
    <property type="nucleotide sequence ID" value="NZ_JAPYKO010000014.1"/>
</dbReference>
<dbReference type="EMBL" id="JAPYKO010000014">
    <property type="protein sequence ID" value="MEI9404440.1"/>
    <property type="molecule type" value="Genomic_DNA"/>
</dbReference>
<organism evidence="1 2">
    <name type="scientific">Mesorhizobium argentiipisi</name>
    <dbReference type="NCBI Taxonomy" id="3015175"/>
    <lineage>
        <taxon>Bacteria</taxon>
        <taxon>Pseudomonadati</taxon>
        <taxon>Pseudomonadota</taxon>
        <taxon>Alphaproteobacteria</taxon>
        <taxon>Hyphomicrobiales</taxon>
        <taxon>Phyllobacteriaceae</taxon>
        <taxon>Mesorhizobium</taxon>
    </lineage>
</organism>
<accession>A0ABU8KH50</accession>
<sequence length="100" mass="11700">MDTHITLTLRSLIKLAILHDEAVTIDDLQTLLNENDMFPSRFLISEVRHSFRSDLKFLRAKGLLNEIDKNSLEPLPVRPKPKPKLKTKPVRRPVTFYYDE</sequence>
<evidence type="ECO:0000313" key="2">
    <source>
        <dbReference type="Proteomes" id="UP001366503"/>
    </source>
</evidence>